<sequence length="328" mass="36339">MAGDRLSELPDDLLRRVLHFAPSKEAVSTGALSRRFRSLWRASAAVNPEARIPRDVQRYNRTSGQEDARFFALHTGFLSAAMAALEAAAADGVLVTRLTFRVEACWGDSISAFLDRLDPNVFAAVLSHRASRRVQELRLAAVEGGGFTRNYEPYPSHSLASCNLCFGSLPWETLRVLDLTGCRLGGRATPLARADLRFISDGDLNKDSQPGDTAILWKLLYEFRHAKELKLAVRGFKDIAIVRAAERTELLCKNGFHDLVCLELEGVHKPKGKTAAVAIANLLRCCPVLRDLRINLNTAEGESSKESRHVHEFLQRKSRDDLDESMGG</sequence>
<dbReference type="InParanoid" id="A0A2K2CM75"/>
<dbReference type="InterPro" id="IPR055302">
    <property type="entry name" value="F-box_dom-containing"/>
</dbReference>
<proteinExistence type="predicted"/>
<dbReference type="AlphaFoldDB" id="A0A2K2CM75"/>
<dbReference type="Gramene" id="PNT63126">
    <property type="protein sequence ID" value="PNT63126"/>
    <property type="gene ID" value="BRADI_4g11790v3"/>
</dbReference>
<dbReference type="InterPro" id="IPR053781">
    <property type="entry name" value="F-box_AtFBL13-like"/>
</dbReference>
<dbReference type="Pfam" id="PF00646">
    <property type="entry name" value="F-box"/>
    <property type="match status" value="1"/>
</dbReference>
<reference evidence="3" key="3">
    <citation type="submission" date="2018-08" db="UniProtKB">
        <authorList>
            <consortium name="EnsemblPlants"/>
        </authorList>
    </citation>
    <scope>IDENTIFICATION</scope>
    <source>
        <strain evidence="3">cv. Bd21</strain>
    </source>
</reference>
<feature type="domain" description="F-box" evidence="1">
    <location>
        <begin position="3"/>
        <end position="39"/>
    </location>
</feature>
<dbReference type="OrthoDB" id="670854at2759"/>
<dbReference type="PANTHER" id="PTHR32141:SF26">
    <property type="entry name" value="OS08G0328600 PROTEIN"/>
    <property type="match status" value="1"/>
</dbReference>
<dbReference type="Proteomes" id="UP000008810">
    <property type="component" value="Chromosome 4"/>
</dbReference>
<evidence type="ECO:0000313" key="4">
    <source>
        <dbReference type="Proteomes" id="UP000008810"/>
    </source>
</evidence>
<reference evidence="2 3" key="1">
    <citation type="journal article" date="2010" name="Nature">
        <title>Genome sequencing and analysis of the model grass Brachypodium distachyon.</title>
        <authorList>
            <consortium name="International Brachypodium Initiative"/>
        </authorList>
    </citation>
    <scope>NUCLEOTIDE SEQUENCE [LARGE SCALE GENOMIC DNA]</scope>
    <source>
        <strain evidence="2 3">Bd21</strain>
    </source>
</reference>
<reference evidence="2" key="2">
    <citation type="submission" date="2017-06" db="EMBL/GenBank/DDBJ databases">
        <title>WGS assembly of Brachypodium distachyon.</title>
        <authorList>
            <consortium name="The International Brachypodium Initiative"/>
            <person name="Lucas S."/>
            <person name="Harmon-Smith M."/>
            <person name="Lail K."/>
            <person name="Tice H."/>
            <person name="Grimwood J."/>
            <person name="Bruce D."/>
            <person name="Barry K."/>
            <person name="Shu S."/>
            <person name="Lindquist E."/>
            <person name="Wang M."/>
            <person name="Pitluck S."/>
            <person name="Vogel J.P."/>
            <person name="Garvin D.F."/>
            <person name="Mockler T.C."/>
            <person name="Schmutz J."/>
            <person name="Rokhsar D."/>
            <person name="Bevan M.W."/>
        </authorList>
    </citation>
    <scope>NUCLEOTIDE SEQUENCE</scope>
    <source>
        <strain evidence="2">Bd21</strain>
    </source>
</reference>
<dbReference type="PANTHER" id="PTHR32141">
    <property type="match status" value="1"/>
</dbReference>
<dbReference type="InterPro" id="IPR036047">
    <property type="entry name" value="F-box-like_dom_sf"/>
</dbReference>
<evidence type="ECO:0000313" key="2">
    <source>
        <dbReference type="EMBL" id="PNT63126.1"/>
    </source>
</evidence>
<protein>
    <recommendedName>
        <fullName evidence="1">F-box domain-containing protein</fullName>
    </recommendedName>
</protein>
<dbReference type="EnsemblPlants" id="PNT63126">
    <property type="protein sequence ID" value="PNT63126"/>
    <property type="gene ID" value="BRADI_4g11790v3"/>
</dbReference>
<dbReference type="InterPro" id="IPR001810">
    <property type="entry name" value="F-box_dom"/>
</dbReference>
<evidence type="ECO:0000259" key="1">
    <source>
        <dbReference type="PROSITE" id="PS50181"/>
    </source>
</evidence>
<dbReference type="SUPFAM" id="SSF81383">
    <property type="entry name" value="F-box domain"/>
    <property type="match status" value="1"/>
</dbReference>
<organism evidence="2">
    <name type="scientific">Brachypodium distachyon</name>
    <name type="common">Purple false brome</name>
    <name type="synonym">Trachynia distachya</name>
    <dbReference type="NCBI Taxonomy" id="15368"/>
    <lineage>
        <taxon>Eukaryota</taxon>
        <taxon>Viridiplantae</taxon>
        <taxon>Streptophyta</taxon>
        <taxon>Embryophyta</taxon>
        <taxon>Tracheophyta</taxon>
        <taxon>Spermatophyta</taxon>
        <taxon>Magnoliopsida</taxon>
        <taxon>Liliopsida</taxon>
        <taxon>Poales</taxon>
        <taxon>Poaceae</taxon>
        <taxon>BOP clade</taxon>
        <taxon>Pooideae</taxon>
        <taxon>Stipodae</taxon>
        <taxon>Brachypodieae</taxon>
        <taxon>Brachypodium</taxon>
    </lineage>
</organism>
<name>A0A2K2CM75_BRADI</name>
<dbReference type="CDD" id="cd22160">
    <property type="entry name" value="F-box_AtFBL13-like"/>
    <property type="match status" value="1"/>
</dbReference>
<dbReference type="EMBL" id="CM000883">
    <property type="protein sequence ID" value="PNT63126.1"/>
    <property type="molecule type" value="Genomic_DNA"/>
</dbReference>
<keyword evidence="4" id="KW-1185">Reference proteome</keyword>
<evidence type="ECO:0000313" key="3">
    <source>
        <dbReference type="EnsemblPlants" id="PNT63126"/>
    </source>
</evidence>
<dbReference type="ExpressionAtlas" id="A0A2K2CM75">
    <property type="expression patterns" value="baseline"/>
</dbReference>
<gene>
    <name evidence="2" type="ORF">BRADI_4g11790v3</name>
</gene>
<dbReference type="PROSITE" id="PS50181">
    <property type="entry name" value="FBOX"/>
    <property type="match status" value="1"/>
</dbReference>
<accession>A0A2K2CM75</accession>